<gene>
    <name evidence="1" type="ORF">ONZ43_g5685</name>
</gene>
<evidence type="ECO:0000313" key="2">
    <source>
        <dbReference type="Proteomes" id="UP001153334"/>
    </source>
</evidence>
<name>A0ACC2I7M1_9PEZI</name>
<reference evidence="1" key="1">
    <citation type="submission" date="2022-11" db="EMBL/GenBank/DDBJ databases">
        <title>Genome Sequence of Nemania bipapillata.</title>
        <authorList>
            <person name="Buettner E."/>
        </authorList>
    </citation>
    <scope>NUCLEOTIDE SEQUENCE</scope>
    <source>
        <strain evidence="1">CP14</strain>
    </source>
</reference>
<dbReference type="EMBL" id="JAPESX010001827">
    <property type="protein sequence ID" value="KAJ8111175.1"/>
    <property type="molecule type" value="Genomic_DNA"/>
</dbReference>
<keyword evidence="2" id="KW-1185">Reference proteome</keyword>
<accession>A0ACC2I7M1</accession>
<protein>
    <submittedName>
        <fullName evidence="1">Uncharacterized protein</fullName>
    </submittedName>
</protein>
<proteinExistence type="predicted"/>
<organism evidence="1 2">
    <name type="scientific">Nemania bipapillata</name>
    <dbReference type="NCBI Taxonomy" id="110536"/>
    <lineage>
        <taxon>Eukaryota</taxon>
        <taxon>Fungi</taxon>
        <taxon>Dikarya</taxon>
        <taxon>Ascomycota</taxon>
        <taxon>Pezizomycotina</taxon>
        <taxon>Sordariomycetes</taxon>
        <taxon>Xylariomycetidae</taxon>
        <taxon>Xylariales</taxon>
        <taxon>Xylariaceae</taxon>
        <taxon>Nemania</taxon>
    </lineage>
</organism>
<comment type="caution">
    <text evidence="1">The sequence shown here is derived from an EMBL/GenBank/DDBJ whole genome shotgun (WGS) entry which is preliminary data.</text>
</comment>
<dbReference type="Proteomes" id="UP001153334">
    <property type="component" value="Unassembled WGS sequence"/>
</dbReference>
<evidence type="ECO:0000313" key="1">
    <source>
        <dbReference type="EMBL" id="KAJ8111175.1"/>
    </source>
</evidence>
<sequence>MWINEFMGFDYTLAQPSTANPFGNPTYPGYTSSNGPNWVGYLTYKYNASSLLTYNLAYGGATVDSALVTPYLPTVKSLKDQVQSEFIPGYTGSSAKAQWTGSNSVFAVWIGINDIGNSYYNGVNATDALNAKIFAVISTLVDQIYAAGGRNYVFINVPPLDRTPLIIPQGASAVSLSKADVAAWNQKVVDFAKTLKTKGDTNVWVYDSNKSFGEVIDNPSSHPETAGLKNTTDYCTAYQNGTPAQNTLIASCGIPVNQYFWLNNLHPTSAIHDVVAKGVADLLTAGPNI</sequence>